<dbReference type="GO" id="GO:0004519">
    <property type="term" value="F:endonuclease activity"/>
    <property type="evidence" value="ECO:0007669"/>
    <property type="project" value="UniProtKB-KW"/>
</dbReference>
<keyword evidence="6" id="KW-0238">DNA-binding</keyword>
<dbReference type="NCBIfam" id="NF040570">
    <property type="entry name" value="guided_TnpB"/>
    <property type="match status" value="1"/>
</dbReference>
<sequence length="434" mass="48615">MAQGVVKRAFKYRFFPTDEQAALLSRTFGCARKVYNLALAERDRVWRDEQRRLTYGDTSALLTKWKRTEEYAYLREVSCVPLQQALRHLQAAFTGFFAKRSKYPRFKSKRRSRASAEYTRSAFVYRDGQLSLAKMAEPLDIVWSRPLPAGAEPSTVTVSQDGAGRWFVSLLCEDASVRALSVVDAAVGIDMGLSSLLTLSHPVPGLTDEQGKVPNPRHAERDRERLAKFQRRLAKKTAGSKNHARAARRVGRVHARITDRRRDFLHRLTTRLVRDNQTIVIEDLAVRNMARNHRLARAIADASWADLRTLLEYKCQWYGRRLVVVDRWHPSSKICSACGTKKAHLALKERTFRCDSPACGLVLDRDVNAARNILAAGLAVTVCGDGVRPQRNSPGGPRSTKQKTQPVMAGIPGLAGPGEGQTENSWNAMVFSTG</sequence>
<dbReference type="Pfam" id="PF01385">
    <property type="entry name" value="OrfB_IS605"/>
    <property type="match status" value="1"/>
</dbReference>
<dbReference type="RefSeq" id="WP_369144381.1">
    <property type="nucleotide sequence ID" value="NZ_CP163444.1"/>
</dbReference>
<keyword evidence="5" id="KW-0862">Zinc</keyword>
<reference evidence="12" key="1">
    <citation type="submission" date="2024-07" db="EMBL/GenBank/DDBJ databases">
        <authorList>
            <person name="Yu S.T."/>
        </authorList>
    </citation>
    <scope>NUCLEOTIDE SEQUENCE</scope>
    <source>
        <strain evidence="12">R44</strain>
    </source>
</reference>
<accession>A0AB39SVN4</accession>
<evidence type="ECO:0000256" key="6">
    <source>
        <dbReference type="ARBA" id="ARBA00023125"/>
    </source>
</evidence>
<dbReference type="PANTHER" id="PTHR30405">
    <property type="entry name" value="TRANSPOSASE"/>
    <property type="match status" value="1"/>
</dbReference>
<feature type="domain" description="Probable transposase IS891/IS1136/IS1341" evidence="9">
    <location>
        <begin position="185"/>
        <end position="292"/>
    </location>
</feature>
<protein>
    <submittedName>
        <fullName evidence="12">RNA-guided endonuclease InsQ/TnpB family protein</fullName>
    </submittedName>
</protein>
<organism evidence="12">
    <name type="scientific">Streptomyces sp. R44</name>
    <dbReference type="NCBI Taxonomy" id="3238633"/>
    <lineage>
        <taxon>Bacteria</taxon>
        <taxon>Bacillati</taxon>
        <taxon>Actinomycetota</taxon>
        <taxon>Actinomycetes</taxon>
        <taxon>Kitasatosporales</taxon>
        <taxon>Streptomycetaceae</taxon>
        <taxon>Streptomyces</taxon>
    </lineage>
</organism>
<dbReference type="InterPro" id="IPR051399">
    <property type="entry name" value="RNA-guided_DNA_endo/Transpos"/>
</dbReference>
<feature type="domain" description="Transposase putative helix-turn-helix" evidence="11">
    <location>
        <begin position="6"/>
        <end position="48"/>
    </location>
</feature>
<dbReference type="GO" id="GO:0046872">
    <property type="term" value="F:metal ion binding"/>
    <property type="evidence" value="ECO:0007669"/>
    <property type="project" value="UniProtKB-KW"/>
</dbReference>
<dbReference type="Pfam" id="PF12323">
    <property type="entry name" value="HTH_OrfB_IS605"/>
    <property type="match status" value="1"/>
</dbReference>
<feature type="domain" description="Cas12f1-like TNB" evidence="10">
    <location>
        <begin position="304"/>
        <end position="373"/>
    </location>
</feature>
<feature type="region of interest" description="Disordered" evidence="8">
    <location>
        <begin position="387"/>
        <end position="426"/>
    </location>
</feature>
<evidence type="ECO:0000256" key="7">
    <source>
        <dbReference type="ARBA" id="ARBA00023172"/>
    </source>
</evidence>
<comment type="similarity">
    <text evidence="1">In the C-terminal section; belongs to the transposase 35 family.</text>
</comment>
<dbReference type="GO" id="GO:0032196">
    <property type="term" value="P:transposition"/>
    <property type="evidence" value="ECO:0007669"/>
    <property type="project" value="UniProtKB-KW"/>
</dbReference>
<evidence type="ECO:0000256" key="2">
    <source>
        <dbReference type="ARBA" id="ARBA00011044"/>
    </source>
</evidence>
<dbReference type="InterPro" id="IPR010095">
    <property type="entry name" value="Cas12f1-like_TNB"/>
</dbReference>
<name>A0AB39SVN4_9ACTN</name>
<evidence type="ECO:0000259" key="11">
    <source>
        <dbReference type="Pfam" id="PF12323"/>
    </source>
</evidence>
<proteinExistence type="inferred from homology"/>
<dbReference type="Pfam" id="PF07282">
    <property type="entry name" value="Cas12f1-like_TNB"/>
    <property type="match status" value="1"/>
</dbReference>
<dbReference type="NCBIfam" id="TIGR01766">
    <property type="entry name" value="IS200/IS605 family accessory protein TnpB-like domain"/>
    <property type="match status" value="1"/>
</dbReference>
<dbReference type="AlphaFoldDB" id="A0AB39SVN4"/>
<keyword evidence="12" id="KW-0540">Nuclease</keyword>
<evidence type="ECO:0000256" key="1">
    <source>
        <dbReference type="ARBA" id="ARBA00008761"/>
    </source>
</evidence>
<keyword evidence="12" id="KW-0378">Hydrolase</keyword>
<evidence type="ECO:0000259" key="9">
    <source>
        <dbReference type="Pfam" id="PF01385"/>
    </source>
</evidence>
<comment type="similarity">
    <text evidence="2">In the N-terminal section; belongs to the transposase 2 family.</text>
</comment>
<dbReference type="PANTHER" id="PTHR30405:SF25">
    <property type="entry name" value="RNA-GUIDED DNA ENDONUCLEASE INSQ-RELATED"/>
    <property type="match status" value="1"/>
</dbReference>
<evidence type="ECO:0000256" key="5">
    <source>
        <dbReference type="ARBA" id="ARBA00022833"/>
    </source>
</evidence>
<dbReference type="GO" id="GO:0003677">
    <property type="term" value="F:DNA binding"/>
    <property type="evidence" value="ECO:0007669"/>
    <property type="project" value="UniProtKB-KW"/>
</dbReference>
<dbReference type="InterPro" id="IPR021027">
    <property type="entry name" value="Transposase_put_HTH"/>
</dbReference>
<keyword evidence="3" id="KW-0815">Transposition</keyword>
<dbReference type="InterPro" id="IPR001959">
    <property type="entry name" value="Transposase"/>
</dbReference>
<dbReference type="GO" id="GO:0006310">
    <property type="term" value="P:DNA recombination"/>
    <property type="evidence" value="ECO:0007669"/>
    <property type="project" value="UniProtKB-KW"/>
</dbReference>
<keyword evidence="7" id="KW-0233">DNA recombination</keyword>
<keyword evidence="4" id="KW-0479">Metal-binding</keyword>
<evidence type="ECO:0000256" key="8">
    <source>
        <dbReference type="SAM" id="MobiDB-lite"/>
    </source>
</evidence>
<gene>
    <name evidence="12" type="ORF">AB5J54_14755</name>
</gene>
<evidence type="ECO:0000313" key="12">
    <source>
        <dbReference type="EMBL" id="XDQ71702.1"/>
    </source>
</evidence>
<dbReference type="EMBL" id="CP163444">
    <property type="protein sequence ID" value="XDQ71702.1"/>
    <property type="molecule type" value="Genomic_DNA"/>
</dbReference>
<keyword evidence="12" id="KW-0255">Endonuclease</keyword>
<evidence type="ECO:0000259" key="10">
    <source>
        <dbReference type="Pfam" id="PF07282"/>
    </source>
</evidence>
<evidence type="ECO:0000256" key="3">
    <source>
        <dbReference type="ARBA" id="ARBA00022578"/>
    </source>
</evidence>
<evidence type="ECO:0000256" key="4">
    <source>
        <dbReference type="ARBA" id="ARBA00022723"/>
    </source>
</evidence>